<keyword evidence="3" id="KW-1185">Reference proteome</keyword>
<name>A0A853CGY0_9ACTN</name>
<evidence type="ECO:0000313" key="2">
    <source>
        <dbReference type="EMBL" id="NYJ06506.1"/>
    </source>
</evidence>
<dbReference type="InterPro" id="IPR010640">
    <property type="entry name" value="Low_temperature_requirement_A"/>
</dbReference>
<feature type="transmembrane region" description="Helical" evidence="1">
    <location>
        <begin position="364"/>
        <end position="386"/>
    </location>
</feature>
<keyword evidence="1" id="KW-0812">Transmembrane</keyword>
<dbReference type="RefSeq" id="WP_218859278.1">
    <property type="nucleotide sequence ID" value="NZ_JACBZT010000001.1"/>
</dbReference>
<feature type="transmembrane region" description="Helical" evidence="1">
    <location>
        <begin position="259"/>
        <end position="282"/>
    </location>
</feature>
<proteinExistence type="predicted"/>
<feature type="transmembrane region" description="Helical" evidence="1">
    <location>
        <begin position="231"/>
        <end position="253"/>
    </location>
</feature>
<sequence>MTDVDPGLRARLRDDLRHRLRPMTGRDPRERDRSATPIELLYDLTYVIAFGAAAELLAHHVSAGEVGPAVGAYVFAIFAVSWAWMNFTWFASAYGNDDALFRVATIVQMVGVVVLTLGLPVSFEAAAEGHSPNNALMVVGYVVMRVPLIGLWLRAARQDPEHRRTAVAYAVMIAIAQIGWVLTTLVPAPVAVTVALLVALALAEMAAPVVAERKLGRLPWNAGHIAERFSLLTLITLGEVVAATTGAVGALAGAQGWSVAAGAIAASGLVLAASLWWAYFLIPSRAILEQWPGRTWAWRYAHLPMFGSIAAVGAGLRVAAAAVEEQEVSLVQIAVALAVPVGAVIVTIFATWSVLMRSYDLTHVPLFVLTLIPLVAAVVVAAIAGRHGPVDLESPADTTALVTVIALVTLSAVVEVVGHELVGFRHTVRVVQAAEAA</sequence>
<reference evidence="2 3" key="1">
    <citation type="submission" date="2020-07" db="EMBL/GenBank/DDBJ databases">
        <title>Sequencing the genomes of 1000 actinobacteria strains.</title>
        <authorList>
            <person name="Klenk H.-P."/>
        </authorList>
    </citation>
    <scope>NUCLEOTIDE SEQUENCE [LARGE SCALE GENOMIC DNA]</scope>
    <source>
        <strain evidence="2 3">DSM 104001</strain>
    </source>
</reference>
<feature type="transmembrane region" description="Helical" evidence="1">
    <location>
        <begin position="135"/>
        <end position="153"/>
    </location>
</feature>
<feature type="transmembrane region" description="Helical" evidence="1">
    <location>
        <begin position="303"/>
        <end position="323"/>
    </location>
</feature>
<dbReference type="AlphaFoldDB" id="A0A853CGY0"/>
<gene>
    <name evidence="2" type="ORF">GGQ55_002784</name>
</gene>
<keyword evidence="1" id="KW-0472">Membrane</keyword>
<dbReference type="PANTHER" id="PTHR36840">
    <property type="entry name" value="BLL5714 PROTEIN"/>
    <property type="match status" value="1"/>
</dbReference>
<feature type="transmembrane region" description="Helical" evidence="1">
    <location>
        <begin position="398"/>
        <end position="417"/>
    </location>
</feature>
<accession>A0A853CGY0</accession>
<dbReference type="Pfam" id="PF06772">
    <property type="entry name" value="LtrA"/>
    <property type="match status" value="1"/>
</dbReference>
<dbReference type="PANTHER" id="PTHR36840:SF1">
    <property type="entry name" value="BLL5714 PROTEIN"/>
    <property type="match status" value="1"/>
</dbReference>
<feature type="transmembrane region" description="Helical" evidence="1">
    <location>
        <begin position="70"/>
        <end position="91"/>
    </location>
</feature>
<comment type="caution">
    <text evidence="2">The sequence shown here is derived from an EMBL/GenBank/DDBJ whole genome shotgun (WGS) entry which is preliminary data.</text>
</comment>
<feature type="transmembrane region" description="Helical" evidence="1">
    <location>
        <begin position="165"/>
        <end position="182"/>
    </location>
</feature>
<feature type="transmembrane region" description="Helical" evidence="1">
    <location>
        <begin position="329"/>
        <end position="352"/>
    </location>
</feature>
<feature type="transmembrane region" description="Helical" evidence="1">
    <location>
        <begin position="40"/>
        <end position="58"/>
    </location>
</feature>
<organism evidence="2 3">
    <name type="scientific">Petropleomorpha daqingensis</name>
    <dbReference type="NCBI Taxonomy" id="2026353"/>
    <lineage>
        <taxon>Bacteria</taxon>
        <taxon>Bacillati</taxon>
        <taxon>Actinomycetota</taxon>
        <taxon>Actinomycetes</taxon>
        <taxon>Geodermatophilales</taxon>
        <taxon>Geodermatophilaceae</taxon>
        <taxon>Petropleomorpha</taxon>
    </lineage>
</organism>
<dbReference type="EMBL" id="JACBZT010000001">
    <property type="protein sequence ID" value="NYJ06506.1"/>
    <property type="molecule type" value="Genomic_DNA"/>
</dbReference>
<feature type="transmembrane region" description="Helical" evidence="1">
    <location>
        <begin position="103"/>
        <end position="123"/>
    </location>
</feature>
<feature type="transmembrane region" description="Helical" evidence="1">
    <location>
        <begin position="188"/>
        <end position="210"/>
    </location>
</feature>
<evidence type="ECO:0000313" key="3">
    <source>
        <dbReference type="Proteomes" id="UP000541969"/>
    </source>
</evidence>
<dbReference type="Proteomes" id="UP000541969">
    <property type="component" value="Unassembled WGS sequence"/>
</dbReference>
<keyword evidence="1" id="KW-1133">Transmembrane helix</keyword>
<evidence type="ECO:0000256" key="1">
    <source>
        <dbReference type="SAM" id="Phobius"/>
    </source>
</evidence>
<protein>
    <submittedName>
        <fullName evidence="2">Low temperature requirement protein LtrA</fullName>
    </submittedName>
</protein>